<gene>
    <name evidence="2" type="ORF">GON03_17695</name>
</gene>
<organism evidence="2 3">
    <name type="scientific">Nocardioides agri</name>
    <dbReference type="NCBI Taxonomy" id="2682843"/>
    <lineage>
        <taxon>Bacteria</taxon>
        <taxon>Bacillati</taxon>
        <taxon>Actinomycetota</taxon>
        <taxon>Actinomycetes</taxon>
        <taxon>Propionibacteriales</taxon>
        <taxon>Nocardioidaceae</taxon>
        <taxon>Nocardioides</taxon>
    </lineage>
</organism>
<sequence>MTEFELSLAEALRNEAEEIAMRTDQQLATEELNVRLDRADRANRRRHMWYAAGAAAVAALVVVAAVVFSQEASRTDGVGPTTPDTPESGVPYAATFLRPPAELVLPSWTQHADGEPVGTAALFEEASCAGLGGASPCPSDADLKLRLFTLRYFYPGGGRSVVQYPSYSEYVAAIESLEPAGIATITDQSTLTVGGRPATAISLEVLRDAPGAVSCPFPETPAESCAPLIAGRAVRMAVVNQRAEGLPPTVFYLSLNGDAPDRADRFAEFDTMLDTVAWD</sequence>
<feature type="transmembrane region" description="Helical" evidence="1">
    <location>
        <begin position="48"/>
        <end position="68"/>
    </location>
</feature>
<proteinExistence type="predicted"/>
<keyword evidence="1" id="KW-0472">Membrane</keyword>
<keyword evidence="1" id="KW-1133">Transmembrane helix</keyword>
<comment type="caution">
    <text evidence="2">The sequence shown here is derived from an EMBL/GenBank/DDBJ whole genome shotgun (WGS) entry which is preliminary data.</text>
</comment>
<dbReference type="EMBL" id="WSEK01000004">
    <property type="protein sequence ID" value="MVQ51023.1"/>
    <property type="molecule type" value="Genomic_DNA"/>
</dbReference>
<keyword evidence="3" id="KW-1185">Reference proteome</keyword>
<evidence type="ECO:0000313" key="2">
    <source>
        <dbReference type="EMBL" id="MVQ51023.1"/>
    </source>
</evidence>
<dbReference type="RefSeq" id="WP_157344253.1">
    <property type="nucleotide sequence ID" value="NZ_WSEK01000004.1"/>
</dbReference>
<protein>
    <submittedName>
        <fullName evidence="2">Uncharacterized protein</fullName>
    </submittedName>
</protein>
<evidence type="ECO:0000256" key="1">
    <source>
        <dbReference type="SAM" id="Phobius"/>
    </source>
</evidence>
<accession>A0A6L6XWE5</accession>
<dbReference type="Proteomes" id="UP000473525">
    <property type="component" value="Unassembled WGS sequence"/>
</dbReference>
<keyword evidence="1" id="KW-0812">Transmembrane</keyword>
<evidence type="ECO:0000313" key="3">
    <source>
        <dbReference type="Proteomes" id="UP000473525"/>
    </source>
</evidence>
<dbReference type="AlphaFoldDB" id="A0A6L6XWE5"/>
<name>A0A6L6XWE5_9ACTN</name>
<reference evidence="2 3" key="1">
    <citation type="submission" date="2019-12" db="EMBL/GenBank/DDBJ databases">
        <authorList>
            <person name="Huq M.A."/>
        </authorList>
    </citation>
    <scope>NUCLEOTIDE SEQUENCE [LARGE SCALE GENOMIC DNA]</scope>
    <source>
        <strain evidence="2 3">MAH-18</strain>
    </source>
</reference>